<dbReference type="InterPro" id="IPR008995">
    <property type="entry name" value="Mo/tungstate-bd_C_term_dom"/>
</dbReference>
<dbReference type="Gene3D" id="2.40.50.100">
    <property type="match status" value="1"/>
</dbReference>
<evidence type="ECO:0000313" key="8">
    <source>
        <dbReference type="EMBL" id="MDQ0271728.1"/>
    </source>
</evidence>
<dbReference type="EMBL" id="JAUSUB010000016">
    <property type="protein sequence ID" value="MDQ0271728.1"/>
    <property type="molecule type" value="Genomic_DNA"/>
</dbReference>
<evidence type="ECO:0000313" key="9">
    <source>
        <dbReference type="Proteomes" id="UP001238088"/>
    </source>
</evidence>
<dbReference type="SUPFAM" id="SSF50331">
    <property type="entry name" value="MOP-like"/>
    <property type="match status" value="1"/>
</dbReference>
<keyword evidence="5" id="KW-1278">Translocase</keyword>
<feature type="domain" description="ABC transporter" evidence="7">
    <location>
        <begin position="22"/>
        <end position="252"/>
    </location>
</feature>
<dbReference type="PROSITE" id="PS50893">
    <property type="entry name" value="ABC_TRANSPORTER_2"/>
    <property type="match status" value="1"/>
</dbReference>
<dbReference type="Pfam" id="PF00005">
    <property type="entry name" value="ABC_tran"/>
    <property type="match status" value="1"/>
</dbReference>
<dbReference type="InterPro" id="IPR013611">
    <property type="entry name" value="Transp-assoc_OB_typ2"/>
</dbReference>
<dbReference type="GO" id="GO:0005524">
    <property type="term" value="F:ATP binding"/>
    <property type="evidence" value="ECO:0007669"/>
    <property type="project" value="UniProtKB-KW"/>
</dbReference>
<protein>
    <submittedName>
        <fullName evidence="8">Spermidine/putrescine transport system ATP-binding protein</fullName>
    </submittedName>
</protein>
<organism evidence="8 9">
    <name type="scientific">Cytobacillus purgationiresistens</name>
    <dbReference type="NCBI Taxonomy" id="863449"/>
    <lineage>
        <taxon>Bacteria</taxon>
        <taxon>Bacillati</taxon>
        <taxon>Bacillota</taxon>
        <taxon>Bacilli</taxon>
        <taxon>Bacillales</taxon>
        <taxon>Bacillaceae</taxon>
        <taxon>Cytobacillus</taxon>
    </lineage>
</organism>
<dbReference type="PANTHER" id="PTHR42781">
    <property type="entry name" value="SPERMIDINE/PUTRESCINE IMPORT ATP-BINDING PROTEIN POTA"/>
    <property type="match status" value="1"/>
</dbReference>
<keyword evidence="2" id="KW-1003">Cell membrane</keyword>
<dbReference type="Gene3D" id="3.40.50.300">
    <property type="entry name" value="P-loop containing nucleotide triphosphate hydrolases"/>
    <property type="match status" value="1"/>
</dbReference>
<keyword evidence="6" id="KW-0472">Membrane</keyword>
<dbReference type="SMART" id="SM00382">
    <property type="entry name" value="AAA"/>
    <property type="match status" value="1"/>
</dbReference>
<evidence type="ECO:0000256" key="2">
    <source>
        <dbReference type="ARBA" id="ARBA00022475"/>
    </source>
</evidence>
<dbReference type="InterPro" id="IPR027417">
    <property type="entry name" value="P-loop_NTPase"/>
</dbReference>
<dbReference type="PANTHER" id="PTHR42781:SF4">
    <property type="entry name" value="SPERMIDINE_PUTRESCINE IMPORT ATP-BINDING PROTEIN POTA"/>
    <property type="match status" value="1"/>
</dbReference>
<dbReference type="CDD" id="cd03300">
    <property type="entry name" value="ABC_PotA_N"/>
    <property type="match status" value="1"/>
</dbReference>
<dbReference type="Pfam" id="PF08402">
    <property type="entry name" value="TOBE_2"/>
    <property type="match status" value="1"/>
</dbReference>
<evidence type="ECO:0000259" key="7">
    <source>
        <dbReference type="PROSITE" id="PS50893"/>
    </source>
</evidence>
<proteinExistence type="predicted"/>
<dbReference type="InterPro" id="IPR050093">
    <property type="entry name" value="ABC_SmlMolc_Importer"/>
</dbReference>
<dbReference type="RefSeq" id="WP_370875056.1">
    <property type="nucleotide sequence ID" value="NZ_JAUSUB010000016.1"/>
</dbReference>
<dbReference type="InterPro" id="IPR017879">
    <property type="entry name" value="PotA_ATP-bd"/>
</dbReference>
<accession>A0ABU0AMW9</accession>
<gene>
    <name evidence="8" type="ORF">J2S17_003616</name>
</gene>
<evidence type="ECO:0000256" key="6">
    <source>
        <dbReference type="ARBA" id="ARBA00023136"/>
    </source>
</evidence>
<dbReference type="PROSITE" id="PS00211">
    <property type="entry name" value="ABC_TRANSPORTER_1"/>
    <property type="match status" value="1"/>
</dbReference>
<evidence type="ECO:0000256" key="1">
    <source>
        <dbReference type="ARBA" id="ARBA00022448"/>
    </source>
</evidence>
<name>A0ABU0AMW9_9BACI</name>
<dbReference type="Proteomes" id="UP001238088">
    <property type="component" value="Unassembled WGS sequence"/>
</dbReference>
<reference evidence="8 9" key="1">
    <citation type="submission" date="2023-07" db="EMBL/GenBank/DDBJ databases">
        <title>Genomic Encyclopedia of Type Strains, Phase IV (KMG-IV): sequencing the most valuable type-strain genomes for metagenomic binning, comparative biology and taxonomic classification.</title>
        <authorList>
            <person name="Goeker M."/>
        </authorList>
    </citation>
    <scope>NUCLEOTIDE SEQUENCE [LARGE SCALE GENOMIC DNA]</scope>
    <source>
        <strain evidence="8 9">DSM 23494</strain>
    </source>
</reference>
<evidence type="ECO:0000256" key="5">
    <source>
        <dbReference type="ARBA" id="ARBA00022967"/>
    </source>
</evidence>
<dbReference type="SUPFAM" id="SSF52540">
    <property type="entry name" value="P-loop containing nucleoside triphosphate hydrolases"/>
    <property type="match status" value="1"/>
</dbReference>
<evidence type="ECO:0000256" key="4">
    <source>
        <dbReference type="ARBA" id="ARBA00022840"/>
    </source>
</evidence>
<sequence>MSVVQSIEENILKETDDKSCIIEFNGVTKKYGQATAVDNISLSIREGEFISLLGPSGCGKTTTLRMIGGFELPSQGSIKIDDKEAGNLPPNHRPVNTVFQNYALFPHLSIYENIAFGLKQKKIPKSQIKSETDEMIEVMGLQQHREKYPRQLSGGQQQRVALARALVNKPRVLLLDEPLGALDLKLRKKMQFELKKLHEQFEITFIYVTHDQEEALIMSDRIAVMNQGRIEQIDTPQQIYSNPNTLFVADFIGETNLIDVDSLQGLNKDILLKEFPQLINSEKKLVIRPEHFKITTKNRVQQNGICLEAKIKNVHFVGSKKLVVLESESQEMVVNISDEEHIGHLSEDVSLSVKKDLVRIL</sequence>
<dbReference type="InterPro" id="IPR003593">
    <property type="entry name" value="AAA+_ATPase"/>
</dbReference>
<dbReference type="InterPro" id="IPR003439">
    <property type="entry name" value="ABC_transporter-like_ATP-bd"/>
</dbReference>
<keyword evidence="3" id="KW-0547">Nucleotide-binding</keyword>
<keyword evidence="9" id="KW-1185">Reference proteome</keyword>
<evidence type="ECO:0000256" key="3">
    <source>
        <dbReference type="ARBA" id="ARBA00022741"/>
    </source>
</evidence>
<keyword evidence="1" id="KW-0813">Transport</keyword>
<comment type="caution">
    <text evidence="8">The sequence shown here is derived from an EMBL/GenBank/DDBJ whole genome shotgun (WGS) entry which is preliminary data.</text>
</comment>
<dbReference type="InterPro" id="IPR017871">
    <property type="entry name" value="ABC_transporter-like_CS"/>
</dbReference>
<keyword evidence="4 8" id="KW-0067">ATP-binding</keyword>